<sequence length="137" mass="14284">MNPAEIDALVASVQAAKASGQPIPQVASDEPNPADYGMGADFSDANAAFAGSEVPLGMLLDLSLPVSIELGRTSMTVQEILRLGRGAVIQLDRLAGEPIDVYVGDRKFAEGEVVVLGEHFGVRIVRIFAAAPQPQAA</sequence>
<keyword evidence="4" id="KW-1003">Cell membrane</keyword>
<comment type="subcellular location">
    <subcellularLocation>
        <location evidence="1">Cell membrane</location>
        <topology evidence="1">Peripheral membrane protein</topology>
        <orientation evidence="1">Cytoplasmic side</orientation>
    </subcellularLocation>
</comment>
<evidence type="ECO:0000256" key="6">
    <source>
        <dbReference type="ARBA" id="ARBA00022779"/>
    </source>
</evidence>
<gene>
    <name evidence="9" type="ORF">rosag_18860</name>
</gene>
<evidence type="ECO:0000256" key="5">
    <source>
        <dbReference type="ARBA" id="ARBA00022500"/>
    </source>
</evidence>
<accession>A0AA37QGH9</accession>
<evidence type="ECO:0000256" key="7">
    <source>
        <dbReference type="ARBA" id="ARBA00023136"/>
    </source>
</evidence>
<organism evidence="9 10">
    <name type="scientific">Roseisolibacter agri</name>
    <dbReference type="NCBI Taxonomy" id="2014610"/>
    <lineage>
        <taxon>Bacteria</taxon>
        <taxon>Pseudomonadati</taxon>
        <taxon>Gemmatimonadota</taxon>
        <taxon>Gemmatimonadia</taxon>
        <taxon>Gemmatimonadales</taxon>
        <taxon>Gemmatimonadaceae</taxon>
        <taxon>Roseisolibacter</taxon>
    </lineage>
</organism>
<dbReference type="NCBIfam" id="TIGR02480">
    <property type="entry name" value="fliN"/>
    <property type="match status" value="1"/>
</dbReference>
<proteinExistence type="inferred from homology"/>
<keyword evidence="7" id="KW-0472">Membrane</keyword>
<dbReference type="SUPFAM" id="SSF101801">
    <property type="entry name" value="Surface presentation of antigens (SPOA)"/>
    <property type="match status" value="1"/>
</dbReference>
<dbReference type="GO" id="GO:0009425">
    <property type="term" value="C:bacterial-type flagellum basal body"/>
    <property type="evidence" value="ECO:0007669"/>
    <property type="project" value="InterPro"/>
</dbReference>
<dbReference type="PANTHER" id="PTHR43484">
    <property type="match status" value="1"/>
</dbReference>
<keyword evidence="6" id="KW-0283">Flagellar rotation</keyword>
<evidence type="ECO:0000256" key="4">
    <source>
        <dbReference type="ARBA" id="ARBA00022475"/>
    </source>
</evidence>
<evidence type="ECO:0000256" key="2">
    <source>
        <dbReference type="ARBA" id="ARBA00009226"/>
    </source>
</evidence>
<evidence type="ECO:0000256" key="1">
    <source>
        <dbReference type="ARBA" id="ARBA00004413"/>
    </source>
</evidence>
<dbReference type="Proteomes" id="UP001161325">
    <property type="component" value="Unassembled WGS sequence"/>
</dbReference>
<evidence type="ECO:0000256" key="3">
    <source>
        <dbReference type="ARBA" id="ARBA00021897"/>
    </source>
</evidence>
<dbReference type="RefSeq" id="WP_284349828.1">
    <property type="nucleotide sequence ID" value="NZ_BRXS01000003.1"/>
</dbReference>
<keyword evidence="10" id="KW-1185">Reference proteome</keyword>
<dbReference type="InterPro" id="IPR001172">
    <property type="entry name" value="FliN_T3SS_HrcQb"/>
</dbReference>
<evidence type="ECO:0000313" key="10">
    <source>
        <dbReference type="Proteomes" id="UP001161325"/>
    </source>
</evidence>
<dbReference type="InterPro" id="IPR012826">
    <property type="entry name" value="FliN"/>
</dbReference>
<dbReference type="PRINTS" id="PR00956">
    <property type="entry name" value="FLGMOTORFLIN"/>
</dbReference>
<dbReference type="InterPro" id="IPR036429">
    <property type="entry name" value="SpoA-like_sf"/>
</dbReference>
<name>A0AA37QGH9_9BACT</name>
<comment type="similarity">
    <text evidence="2">Belongs to the FliN/MopA/SpaO family.</text>
</comment>
<dbReference type="GO" id="GO:0071973">
    <property type="term" value="P:bacterial-type flagellum-dependent cell motility"/>
    <property type="evidence" value="ECO:0007669"/>
    <property type="project" value="InterPro"/>
</dbReference>
<dbReference type="GO" id="GO:0003774">
    <property type="term" value="F:cytoskeletal motor activity"/>
    <property type="evidence" value="ECO:0007669"/>
    <property type="project" value="InterPro"/>
</dbReference>
<dbReference type="InterPro" id="IPR051469">
    <property type="entry name" value="FliN/MopA/SpaO"/>
</dbReference>
<dbReference type="GO" id="GO:0005886">
    <property type="term" value="C:plasma membrane"/>
    <property type="evidence" value="ECO:0007669"/>
    <property type="project" value="UniProtKB-SubCell"/>
</dbReference>
<dbReference type="AlphaFoldDB" id="A0AA37QGH9"/>
<evidence type="ECO:0000313" key="9">
    <source>
        <dbReference type="EMBL" id="GLC25373.1"/>
    </source>
</evidence>
<comment type="caution">
    <text evidence="9">The sequence shown here is derived from an EMBL/GenBank/DDBJ whole genome shotgun (WGS) entry which is preliminary data.</text>
</comment>
<dbReference type="Gene3D" id="2.30.330.10">
    <property type="entry name" value="SpoA-like"/>
    <property type="match status" value="1"/>
</dbReference>
<reference evidence="9" key="1">
    <citation type="submission" date="2022-08" db="EMBL/GenBank/DDBJ databases">
        <title>Draft genome sequencing of Roseisolibacter agri AW1220.</title>
        <authorList>
            <person name="Tobiishi Y."/>
            <person name="Tonouchi A."/>
        </authorList>
    </citation>
    <scope>NUCLEOTIDE SEQUENCE</scope>
    <source>
        <strain evidence="9">AW1220</strain>
    </source>
</reference>
<feature type="domain" description="Flagellar motor switch protein FliN-like C-terminal" evidence="8">
    <location>
        <begin position="59"/>
        <end position="127"/>
    </location>
</feature>
<dbReference type="GO" id="GO:0006935">
    <property type="term" value="P:chemotaxis"/>
    <property type="evidence" value="ECO:0007669"/>
    <property type="project" value="UniProtKB-KW"/>
</dbReference>
<dbReference type="EMBL" id="BRXS01000003">
    <property type="protein sequence ID" value="GLC25373.1"/>
    <property type="molecule type" value="Genomic_DNA"/>
</dbReference>
<dbReference type="Pfam" id="PF01052">
    <property type="entry name" value="FliMN_C"/>
    <property type="match status" value="1"/>
</dbReference>
<keyword evidence="5" id="KW-0145">Chemotaxis</keyword>
<dbReference type="InterPro" id="IPR001543">
    <property type="entry name" value="FliN-like_C"/>
</dbReference>
<evidence type="ECO:0000259" key="8">
    <source>
        <dbReference type="Pfam" id="PF01052"/>
    </source>
</evidence>
<protein>
    <recommendedName>
        <fullName evidence="3">Flagellar motor switch protein FliN</fullName>
    </recommendedName>
</protein>
<dbReference type="PANTHER" id="PTHR43484:SF1">
    <property type="entry name" value="FLAGELLAR MOTOR SWITCH PROTEIN FLIN"/>
    <property type="match status" value="1"/>
</dbReference>